<dbReference type="SUPFAM" id="SSF53822">
    <property type="entry name" value="Periplasmic binding protein-like I"/>
    <property type="match status" value="1"/>
</dbReference>
<dbReference type="PANTHER" id="PTHR30146">
    <property type="entry name" value="LACI-RELATED TRANSCRIPTIONAL REPRESSOR"/>
    <property type="match status" value="1"/>
</dbReference>
<dbReference type="PROSITE" id="PS00356">
    <property type="entry name" value="HTH_LACI_1"/>
    <property type="match status" value="1"/>
</dbReference>
<keyword evidence="1" id="KW-0805">Transcription regulation</keyword>
<protein>
    <submittedName>
        <fullName evidence="5">Transcriptional regulator</fullName>
    </submittedName>
</protein>
<dbReference type="InterPro" id="IPR000843">
    <property type="entry name" value="HTH_LacI"/>
</dbReference>
<dbReference type="InterPro" id="IPR046335">
    <property type="entry name" value="LacI/GalR-like_sensor"/>
</dbReference>
<evidence type="ECO:0000259" key="4">
    <source>
        <dbReference type="PROSITE" id="PS50932"/>
    </source>
</evidence>
<dbReference type="EMBL" id="CP021252">
    <property type="protein sequence ID" value="ART21899.1"/>
    <property type="molecule type" value="Genomic_DNA"/>
</dbReference>
<dbReference type="Gene3D" id="3.40.50.2300">
    <property type="match status" value="2"/>
</dbReference>
<accession>A0A2Z2IZ95</accession>
<proteinExistence type="predicted"/>
<dbReference type="Pfam" id="PF00356">
    <property type="entry name" value="LacI"/>
    <property type="match status" value="1"/>
</dbReference>
<dbReference type="GO" id="GO:0003700">
    <property type="term" value="F:DNA-binding transcription factor activity"/>
    <property type="evidence" value="ECO:0007669"/>
    <property type="project" value="TreeGrafter"/>
</dbReference>
<dbReference type="PROSITE" id="PS50932">
    <property type="entry name" value="HTH_LACI_2"/>
    <property type="match status" value="1"/>
</dbReference>
<keyword evidence="3" id="KW-0804">Transcription</keyword>
<dbReference type="GO" id="GO:0000976">
    <property type="term" value="F:transcription cis-regulatory region binding"/>
    <property type="evidence" value="ECO:0007669"/>
    <property type="project" value="TreeGrafter"/>
</dbReference>
<dbReference type="PANTHER" id="PTHR30146:SF109">
    <property type="entry name" value="HTH-TYPE TRANSCRIPTIONAL REGULATOR GALS"/>
    <property type="match status" value="1"/>
</dbReference>
<dbReference type="InterPro" id="IPR010982">
    <property type="entry name" value="Lambda_DNA-bd_dom_sf"/>
</dbReference>
<gene>
    <name evidence="5" type="ORF">CBE89_10675</name>
</gene>
<dbReference type="RefSeq" id="WP_086891929.1">
    <property type="nucleotide sequence ID" value="NZ_CP021252.1"/>
</dbReference>
<evidence type="ECO:0000256" key="3">
    <source>
        <dbReference type="ARBA" id="ARBA00023163"/>
    </source>
</evidence>
<dbReference type="CDD" id="cd01392">
    <property type="entry name" value="HTH_LacI"/>
    <property type="match status" value="1"/>
</dbReference>
<feature type="domain" description="HTH lacI-type" evidence="4">
    <location>
        <begin position="4"/>
        <end position="58"/>
    </location>
</feature>
<evidence type="ECO:0000256" key="2">
    <source>
        <dbReference type="ARBA" id="ARBA00023125"/>
    </source>
</evidence>
<dbReference type="Proteomes" id="UP000250197">
    <property type="component" value="Chromosome"/>
</dbReference>
<name>A0A2Z2IZ95_CORST</name>
<reference evidence="5 6" key="1">
    <citation type="submission" date="2017-05" db="EMBL/GenBank/DDBJ databases">
        <title>Complete genome sequence of Corynebacterium striatum KC-Na-1 isolated from Neophocaena asiaeorientalis in Korea.</title>
        <authorList>
            <person name="Kim J.H."/>
            <person name="Lee K."/>
        </authorList>
    </citation>
    <scope>NUCLEOTIDE SEQUENCE [LARGE SCALE GENOMIC DNA]</scope>
    <source>
        <strain evidence="5 6">KC-Na-01</strain>
    </source>
</reference>
<dbReference type="KEGG" id="cstr:CBE89_10675"/>
<evidence type="ECO:0000313" key="5">
    <source>
        <dbReference type="EMBL" id="ART21899.1"/>
    </source>
</evidence>
<dbReference type="SUPFAM" id="SSF47413">
    <property type="entry name" value="lambda repressor-like DNA-binding domains"/>
    <property type="match status" value="1"/>
</dbReference>
<dbReference type="Pfam" id="PF13377">
    <property type="entry name" value="Peripla_BP_3"/>
    <property type="match status" value="1"/>
</dbReference>
<dbReference type="Gene3D" id="1.10.260.40">
    <property type="entry name" value="lambda repressor-like DNA-binding domains"/>
    <property type="match status" value="1"/>
</dbReference>
<dbReference type="InterPro" id="IPR028082">
    <property type="entry name" value="Peripla_BP_I"/>
</dbReference>
<dbReference type="AlphaFoldDB" id="A0A2Z2IZ95"/>
<organism evidence="5 6">
    <name type="scientific">Corynebacterium striatum</name>
    <dbReference type="NCBI Taxonomy" id="43770"/>
    <lineage>
        <taxon>Bacteria</taxon>
        <taxon>Bacillati</taxon>
        <taxon>Actinomycetota</taxon>
        <taxon>Actinomycetes</taxon>
        <taxon>Mycobacteriales</taxon>
        <taxon>Corynebacteriaceae</taxon>
        <taxon>Corynebacterium</taxon>
    </lineage>
</organism>
<dbReference type="SMART" id="SM00354">
    <property type="entry name" value="HTH_LACI"/>
    <property type="match status" value="1"/>
</dbReference>
<keyword evidence="2" id="KW-0238">DNA-binding</keyword>
<sequence length="327" mass="34726">MATPTLKDLAAATGVSISTVSRALANHPAISQATTKKVKDAAEELGYRPNAQARALRGSRSDAIGVVIPNLADPYFALIAAAIEAEAEREGIAAIMTTCSESPERLAKALDALTWRQVDGIITVPVEGAEAALNEAAKSRPLLLIDRELAPFPAVASDPRPGMFAALTQLRQKGHEYIGYIPGPQQTSTGRQRLKVFRGATSEFSTFYAQGGYRRKDGYVGALELFEKDVTAIVAGDSMMTAGALEACYNAGKRIGTDIALVGFDDLNFFRLQPVPISVVDQDMAALGRLAVQQLTAAIAHNATPTGVKIPTTYIPRVSTAARLTEI</sequence>
<evidence type="ECO:0000313" key="6">
    <source>
        <dbReference type="Proteomes" id="UP000250197"/>
    </source>
</evidence>
<evidence type="ECO:0000256" key="1">
    <source>
        <dbReference type="ARBA" id="ARBA00023015"/>
    </source>
</evidence>